<comment type="caution">
    <text evidence="3">The sequence shown here is derived from an EMBL/GenBank/DDBJ whole genome shotgun (WGS) entry which is preliminary data.</text>
</comment>
<dbReference type="PANTHER" id="PTHR22911:SF137">
    <property type="entry name" value="SOLUTE CARRIER FAMILY 35 MEMBER G2-RELATED"/>
    <property type="match status" value="1"/>
</dbReference>
<gene>
    <name evidence="3" type="ORF">ACFQ21_18410</name>
</gene>
<feature type="transmembrane region" description="Helical" evidence="1">
    <location>
        <begin position="36"/>
        <end position="55"/>
    </location>
</feature>
<keyword evidence="1" id="KW-0812">Transmembrane</keyword>
<feature type="transmembrane region" description="Helical" evidence="1">
    <location>
        <begin position="76"/>
        <end position="97"/>
    </location>
</feature>
<feature type="transmembrane region" description="Helical" evidence="1">
    <location>
        <begin position="133"/>
        <end position="150"/>
    </location>
</feature>
<keyword evidence="1" id="KW-1133">Transmembrane helix</keyword>
<feature type="transmembrane region" description="Helical" evidence="1">
    <location>
        <begin position="246"/>
        <end position="263"/>
    </location>
</feature>
<feature type="transmembrane region" description="Helical" evidence="1">
    <location>
        <begin position="156"/>
        <end position="172"/>
    </location>
</feature>
<feature type="domain" description="EamA" evidence="2">
    <location>
        <begin position="7"/>
        <end position="148"/>
    </location>
</feature>
<proteinExistence type="predicted"/>
<feature type="transmembrane region" description="Helical" evidence="1">
    <location>
        <begin position="179"/>
        <end position="200"/>
    </location>
</feature>
<feature type="transmembrane region" description="Helical" evidence="1">
    <location>
        <begin position="212"/>
        <end position="234"/>
    </location>
</feature>
<feature type="transmembrane region" description="Helical" evidence="1">
    <location>
        <begin position="109"/>
        <end position="126"/>
    </location>
</feature>
<dbReference type="InterPro" id="IPR037185">
    <property type="entry name" value="EmrE-like"/>
</dbReference>
<reference evidence="4" key="1">
    <citation type="journal article" date="2019" name="Int. J. Syst. Evol. Microbiol.">
        <title>The Global Catalogue of Microorganisms (GCM) 10K type strain sequencing project: providing services to taxonomists for standard genome sequencing and annotation.</title>
        <authorList>
            <consortium name="The Broad Institute Genomics Platform"/>
            <consortium name="The Broad Institute Genome Sequencing Center for Infectious Disease"/>
            <person name="Wu L."/>
            <person name="Ma J."/>
        </authorList>
    </citation>
    <scope>NUCLEOTIDE SEQUENCE [LARGE SCALE GENOMIC DNA]</scope>
    <source>
        <strain evidence="4">CCUG 58938</strain>
    </source>
</reference>
<evidence type="ECO:0000259" key="2">
    <source>
        <dbReference type="Pfam" id="PF00892"/>
    </source>
</evidence>
<protein>
    <submittedName>
        <fullName evidence="3">EamA family transporter</fullName>
    </submittedName>
</protein>
<feature type="transmembrane region" description="Helical" evidence="1">
    <location>
        <begin position="269"/>
        <end position="289"/>
    </location>
</feature>
<accession>A0ABW3K592</accession>
<dbReference type="InterPro" id="IPR000620">
    <property type="entry name" value="EamA_dom"/>
</dbReference>
<evidence type="ECO:0000256" key="1">
    <source>
        <dbReference type="SAM" id="Phobius"/>
    </source>
</evidence>
<dbReference type="EMBL" id="JBHTKA010000007">
    <property type="protein sequence ID" value="MFD1001309.1"/>
    <property type="molecule type" value="Genomic_DNA"/>
</dbReference>
<feature type="transmembrane region" description="Helical" evidence="1">
    <location>
        <begin position="7"/>
        <end position="24"/>
    </location>
</feature>
<keyword evidence="1" id="KW-0472">Membrane</keyword>
<keyword evidence="4" id="KW-1185">Reference proteome</keyword>
<feature type="domain" description="EamA" evidence="2">
    <location>
        <begin position="159"/>
        <end position="286"/>
    </location>
</feature>
<sequence length="297" mass="33652">MDNRKHYLAAISAFIIWGFFSIPLRALKDYSAGEILYFRILFSTLILLVIIFGFKRKDIRKDLTFFRSFTAEKKRNVILLTLVGGVLLTVNWLTFIYIVNHINIKTASFSYLICPVITAVLGYVLIQEKMSSLQWIAVALCTLSCVVMGLNSALELGYSFLTAATYALYLISQRKNQGFDRIIVLGIQVLFSFIILNLFYNQLIHAIPTSFMFYGLITGIAILFTVLPLFLNLFALNRINSATIGILMYVNPLINFSVAFIVFGETVNAIQLTGYFLIVVALVIFNYPAMRFVMGNR</sequence>
<dbReference type="RefSeq" id="WP_377580871.1">
    <property type="nucleotide sequence ID" value="NZ_JBHTKA010000007.1"/>
</dbReference>
<name>A0ABW3K592_9BACT</name>
<dbReference type="PANTHER" id="PTHR22911">
    <property type="entry name" value="ACYL-MALONYL CONDENSING ENZYME-RELATED"/>
    <property type="match status" value="1"/>
</dbReference>
<dbReference type="Pfam" id="PF00892">
    <property type="entry name" value="EamA"/>
    <property type="match status" value="2"/>
</dbReference>
<evidence type="ECO:0000313" key="4">
    <source>
        <dbReference type="Proteomes" id="UP001597112"/>
    </source>
</evidence>
<evidence type="ECO:0000313" key="3">
    <source>
        <dbReference type="EMBL" id="MFD1001309.1"/>
    </source>
</evidence>
<dbReference type="Proteomes" id="UP001597112">
    <property type="component" value="Unassembled WGS sequence"/>
</dbReference>
<organism evidence="3 4">
    <name type="scientific">Ohtaekwangia kribbensis</name>
    <dbReference type="NCBI Taxonomy" id="688913"/>
    <lineage>
        <taxon>Bacteria</taxon>
        <taxon>Pseudomonadati</taxon>
        <taxon>Bacteroidota</taxon>
        <taxon>Cytophagia</taxon>
        <taxon>Cytophagales</taxon>
        <taxon>Fulvivirgaceae</taxon>
        <taxon>Ohtaekwangia</taxon>
    </lineage>
</organism>
<dbReference type="SUPFAM" id="SSF103481">
    <property type="entry name" value="Multidrug resistance efflux transporter EmrE"/>
    <property type="match status" value="2"/>
</dbReference>